<feature type="compositionally biased region" description="Polar residues" evidence="1">
    <location>
        <begin position="134"/>
        <end position="143"/>
    </location>
</feature>
<name>A0AAI9UE12_9PEZI</name>
<evidence type="ECO:0000313" key="2">
    <source>
        <dbReference type="EMBL" id="KAK1455537.1"/>
    </source>
</evidence>
<sequence length="151" mass="16599">MYLDLYLVPCAVNWRESESFFLYLSSPSSSSSSHLHFVSKAKTENQGPTTSSFSPAQLQLRSIRKISNRIHRPPFSPRSTLCQAGNYSCARDYGNSSSSSSANPNSYQYPSASGSIHYSTPKSERYENDGNGGSPYTSDSGYRTCSGYGKK</sequence>
<dbReference type="Proteomes" id="UP001239795">
    <property type="component" value="Unassembled WGS sequence"/>
</dbReference>
<evidence type="ECO:0000256" key="1">
    <source>
        <dbReference type="SAM" id="MobiDB-lite"/>
    </source>
</evidence>
<dbReference type="AlphaFoldDB" id="A0AAI9UE12"/>
<comment type="caution">
    <text evidence="2">The sequence shown here is derived from an EMBL/GenBank/DDBJ whole genome shotgun (WGS) entry which is preliminary data.</text>
</comment>
<keyword evidence="3" id="KW-1185">Reference proteome</keyword>
<organism evidence="2 3">
    <name type="scientific">Colletotrichum melonis</name>
    <dbReference type="NCBI Taxonomy" id="1209925"/>
    <lineage>
        <taxon>Eukaryota</taxon>
        <taxon>Fungi</taxon>
        <taxon>Dikarya</taxon>
        <taxon>Ascomycota</taxon>
        <taxon>Pezizomycotina</taxon>
        <taxon>Sordariomycetes</taxon>
        <taxon>Hypocreomycetidae</taxon>
        <taxon>Glomerellales</taxon>
        <taxon>Glomerellaceae</taxon>
        <taxon>Colletotrichum</taxon>
        <taxon>Colletotrichum acutatum species complex</taxon>
    </lineage>
</organism>
<accession>A0AAI9UE12</accession>
<evidence type="ECO:0000313" key="3">
    <source>
        <dbReference type="Proteomes" id="UP001239795"/>
    </source>
</evidence>
<feature type="region of interest" description="Disordered" evidence="1">
    <location>
        <begin position="92"/>
        <end position="151"/>
    </location>
</feature>
<reference evidence="2 3" key="1">
    <citation type="submission" date="2016-10" db="EMBL/GenBank/DDBJ databases">
        <title>The genome sequence of Colletotrichum fioriniae PJ7.</title>
        <authorList>
            <person name="Baroncelli R."/>
        </authorList>
    </citation>
    <scope>NUCLEOTIDE SEQUENCE [LARGE SCALE GENOMIC DNA]</scope>
    <source>
        <strain evidence="2">Col 31</strain>
    </source>
</reference>
<dbReference type="EMBL" id="MLGG01000024">
    <property type="protein sequence ID" value="KAK1455537.1"/>
    <property type="molecule type" value="Genomic_DNA"/>
</dbReference>
<protein>
    <submittedName>
        <fullName evidence="2">Uncharacterized protein</fullName>
    </submittedName>
</protein>
<feature type="compositionally biased region" description="Polar residues" evidence="1">
    <location>
        <begin position="112"/>
        <end position="121"/>
    </location>
</feature>
<gene>
    <name evidence="2" type="ORF">CMEL01_04297</name>
</gene>
<feature type="compositionally biased region" description="Low complexity" evidence="1">
    <location>
        <begin position="95"/>
        <end position="111"/>
    </location>
</feature>
<proteinExistence type="predicted"/>